<dbReference type="PANTHER" id="PTHR46208">
    <property type="entry name" value="MITOCHONDRIAL IMPORT RECEPTOR SUBUNIT TOM70"/>
    <property type="match status" value="1"/>
</dbReference>
<reference evidence="9 10" key="1">
    <citation type="submission" date="2016-02" db="EMBL/GenBank/DDBJ databases">
        <title>Draft genome sequence of Polaribacter atrinae KACC17473.</title>
        <authorList>
            <person name="Shin S.-K."/>
            <person name="Yi H."/>
        </authorList>
    </citation>
    <scope>NUCLEOTIDE SEQUENCE [LARGE SCALE GENOMIC DNA]</scope>
    <source>
        <strain evidence="9 10">KACC 17473</strain>
    </source>
</reference>
<evidence type="ECO:0000313" key="10">
    <source>
        <dbReference type="Proteomes" id="UP000076923"/>
    </source>
</evidence>
<evidence type="ECO:0000256" key="2">
    <source>
        <dbReference type="ARBA" id="ARBA00022692"/>
    </source>
</evidence>
<dbReference type="GO" id="GO:0008320">
    <property type="term" value="F:protein transmembrane transporter activity"/>
    <property type="evidence" value="ECO:0007669"/>
    <property type="project" value="TreeGrafter"/>
</dbReference>
<dbReference type="AlphaFoldDB" id="A0A176T4Z0"/>
<comment type="subcellular location">
    <subcellularLocation>
        <location evidence="1">Membrane</location>
        <topology evidence="1">Single-pass membrane protein</topology>
    </subcellularLocation>
</comment>
<keyword evidence="4 8" id="KW-0802">TPR repeat</keyword>
<feature type="repeat" description="TPR" evidence="8">
    <location>
        <begin position="221"/>
        <end position="254"/>
    </location>
</feature>
<evidence type="ECO:0000256" key="5">
    <source>
        <dbReference type="ARBA" id="ARBA00022989"/>
    </source>
</evidence>
<evidence type="ECO:0000256" key="1">
    <source>
        <dbReference type="ARBA" id="ARBA00004167"/>
    </source>
</evidence>
<dbReference type="PROSITE" id="PS50005">
    <property type="entry name" value="TPR"/>
    <property type="match status" value="3"/>
</dbReference>
<evidence type="ECO:0000256" key="7">
    <source>
        <dbReference type="ARBA" id="ARBA00038030"/>
    </source>
</evidence>
<proteinExistence type="inferred from homology"/>
<evidence type="ECO:0000256" key="8">
    <source>
        <dbReference type="PROSITE-ProRule" id="PRU00339"/>
    </source>
</evidence>
<sequence length="414" mass="46590">MKNQILALTVGFLSIASFAQKDELKAAEKAIKKGEFKEAKAALAGLEATEDSMDSKYKAKYYFLKGSAFGSSNAEKAAAAYNKLIAYEKEIGKQKYTKEAEPKLNELIQSVSKNAIKAYNEQDYKNATSDFYLTYKLSPKDTSFLYNAALSSSLAKDYDGALKYYKELQEIKYTGITTQYIAVNKETGEEEDLGTKANRDAMIKFGKYTNPSNKNTESKQAEIIKNIGYIYVNQGKPELAVEALEEARKSNPKDINLLLNQAQMYIELEKMDKFGELMKEAVELDPTNPTLFFNLGVVNAQENHIEEAIGFYEKAIELNPEYGDAYLNLGVTILNKRIEVINEMNENLSNEKKYTELEGELKVICKEALPYIVKADKLGRTEGTVSTLLNIYDTLEMTSEADALRPIYKEMRGQ</sequence>
<dbReference type="SMART" id="SM00028">
    <property type="entry name" value="TPR"/>
    <property type="match status" value="4"/>
</dbReference>
<keyword evidence="3" id="KW-0677">Repeat</keyword>
<gene>
    <name evidence="9" type="ORF">LPB303_14480</name>
</gene>
<comment type="caution">
    <text evidence="9">The sequence shown here is derived from an EMBL/GenBank/DDBJ whole genome shotgun (WGS) entry which is preliminary data.</text>
</comment>
<keyword evidence="2" id="KW-0812">Transmembrane</keyword>
<dbReference type="PROSITE" id="PS50293">
    <property type="entry name" value="TPR_REGION"/>
    <property type="match status" value="1"/>
</dbReference>
<evidence type="ECO:0000256" key="3">
    <source>
        <dbReference type="ARBA" id="ARBA00022737"/>
    </source>
</evidence>
<dbReference type="InterPro" id="IPR013105">
    <property type="entry name" value="TPR_2"/>
</dbReference>
<organism evidence="9 10">
    <name type="scientific">Polaribacter atrinae</name>
    <dbReference type="NCBI Taxonomy" id="1333662"/>
    <lineage>
        <taxon>Bacteria</taxon>
        <taxon>Pseudomonadati</taxon>
        <taxon>Bacteroidota</taxon>
        <taxon>Flavobacteriia</taxon>
        <taxon>Flavobacteriales</taxon>
        <taxon>Flavobacteriaceae</taxon>
    </lineage>
</organism>
<dbReference type="EMBL" id="LVWE01000058">
    <property type="protein sequence ID" value="OAD42867.1"/>
    <property type="molecule type" value="Genomic_DNA"/>
</dbReference>
<evidence type="ECO:0000256" key="6">
    <source>
        <dbReference type="ARBA" id="ARBA00023136"/>
    </source>
</evidence>
<evidence type="ECO:0000256" key="4">
    <source>
        <dbReference type="ARBA" id="ARBA00022803"/>
    </source>
</evidence>
<evidence type="ECO:0000313" key="9">
    <source>
        <dbReference type="EMBL" id="OAD42867.1"/>
    </source>
</evidence>
<dbReference type="InterPro" id="IPR011990">
    <property type="entry name" value="TPR-like_helical_dom_sf"/>
</dbReference>
<name>A0A176T4Z0_9FLAO</name>
<accession>A0A176T4Z0</accession>
<dbReference type="GO" id="GO:0030943">
    <property type="term" value="F:mitochondrion targeting sequence binding"/>
    <property type="evidence" value="ECO:0007669"/>
    <property type="project" value="TreeGrafter"/>
</dbReference>
<feature type="repeat" description="TPR" evidence="8">
    <location>
        <begin position="289"/>
        <end position="322"/>
    </location>
</feature>
<dbReference type="STRING" id="1333662.LPB303_14480"/>
<comment type="similarity">
    <text evidence="7">Belongs to the Tom70 family.</text>
</comment>
<dbReference type="Pfam" id="PF13432">
    <property type="entry name" value="TPR_16"/>
    <property type="match status" value="1"/>
</dbReference>
<feature type="repeat" description="TPR" evidence="8">
    <location>
        <begin position="255"/>
        <end position="288"/>
    </location>
</feature>
<dbReference type="PANTHER" id="PTHR46208:SF1">
    <property type="entry name" value="MITOCHONDRIAL IMPORT RECEPTOR SUBUNIT TOM70"/>
    <property type="match status" value="1"/>
</dbReference>
<dbReference type="Gene3D" id="1.25.40.10">
    <property type="entry name" value="Tetratricopeptide repeat domain"/>
    <property type="match status" value="2"/>
</dbReference>
<keyword evidence="6" id="KW-0472">Membrane</keyword>
<keyword evidence="10" id="KW-1185">Reference proteome</keyword>
<dbReference type="GO" id="GO:0016020">
    <property type="term" value="C:membrane"/>
    <property type="evidence" value="ECO:0007669"/>
    <property type="project" value="UniProtKB-SubCell"/>
</dbReference>
<dbReference type="InterPro" id="IPR019734">
    <property type="entry name" value="TPR_rpt"/>
</dbReference>
<dbReference type="GO" id="GO:0030150">
    <property type="term" value="P:protein import into mitochondrial matrix"/>
    <property type="evidence" value="ECO:0007669"/>
    <property type="project" value="TreeGrafter"/>
</dbReference>
<dbReference type="Proteomes" id="UP000076923">
    <property type="component" value="Unassembled WGS sequence"/>
</dbReference>
<protein>
    <recommendedName>
        <fullName evidence="11">Tetratricopeptide repeat protein</fullName>
    </recommendedName>
</protein>
<dbReference type="SUPFAM" id="SSF48452">
    <property type="entry name" value="TPR-like"/>
    <property type="match status" value="2"/>
</dbReference>
<dbReference type="Pfam" id="PF07719">
    <property type="entry name" value="TPR_2"/>
    <property type="match status" value="1"/>
</dbReference>
<keyword evidence="5" id="KW-1133">Transmembrane helix</keyword>
<dbReference type="OrthoDB" id="1149028at2"/>
<evidence type="ECO:0008006" key="11">
    <source>
        <dbReference type="Google" id="ProtNLM"/>
    </source>
</evidence>